<dbReference type="Gene3D" id="3.40.50.300">
    <property type="entry name" value="P-loop containing nucleotide triphosphate hydrolases"/>
    <property type="match status" value="1"/>
</dbReference>
<dbReference type="InterPro" id="IPR045076">
    <property type="entry name" value="MutS"/>
</dbReference>
<dbReference type="SUPFAM" id="SSF52540">
    <property type="entry name" value="P-loop containing nucleoside triphosphate hydrolases"/>
    <property type="match status" value="1"/>
</dbReference>
<feature type="non-terminal residue" evidence="5">
    <location>
        <position position="242"/>
    </location>
</feature>
<dbReference type="GO" id="GO:0005829">
    <property type="term" value="C:cytosol"/>
    <property type="evidence" value="ECO:0007669"/>
    <property type="project" value="TreeGrafter"/>
</dbReference>
<evidence type="ECO:0000256" key="2">
    <source>
        <dbReference type="ARBA" id="ARBA00022840"/>
    </source>
</evidence>
<organism evidence="5">
    <name type="scientific">marine sediment metagenome</name>
    <dbReference type="NCBI Taxonomy" id="412755"/>
    <lineage>
        <taxon>unclassified sequences</taxon>
        <taxon>metagenomes</taxon>
        <taxon>ecological metagenomes</taxon>
    </lineage>
</organism>
<gene>
    <name evidence="5" type="ORF">S01H1_73164</name>
</gene>
<keyword evidence="3" id="KW-0238">DNA-binding</keyword>
<reference evidence="5" key="1">
    <citation type="journal article" date="2014" name="Front. Microbiol.">
        <title>High frequency of phylogenetically diverse reductive dehalogenase-homologous genes in deep subseafloor sedimentary metagenomes.</title>
        <authorList>
            <person name="Kawai M."/>
            <person name="Futagami T."/>
            <person name="Toyoda A."/>
            <person name="Takaki Y."/>
            <person name="Nishi S."/>
            <person name="Hori S."/>
            <person name="Arai W."/>
            <person name="Tsubouchi T."/>
            <person name="Morono Y."/>
            <person name="Uchiyama I."/>
            <person name="Ito T."/>
            <person name="Fujiyama A."/>
            <person name="Inagaki F."/>
            <person name="Takami H."/>
        </authorList>
    </citation>
    <scope>NUCLEOTIDE SEQUENCE</scope>
    <source>
        <strain evidence="5">Expedition CK06-06</strain>
    </source>
</reference>
<dbReference type="InterPro" id="IPR000432">
    <property type="entry name" value="DNA_mismatch_repair_MutS_C"/>
</dbReference>
<dbReference type="GO" id="GO:0005524">
    <property type="term" value="F:ATP binding"/>
    <property type="evidence" value="ECO:0007669"/>
    <property type="project" value="UniProtKB-KW"/>
</dbReference>
<dbReference type="GO" id="GO:0006298">
    <property type="term" value="P:mismatch repair"/>
    <property type="evidence" value="ECO:0007669"/>
    <property type="project" value="InterPro"/>
</dbReference>
<sequence>RKGREWIAGLETRERERTGIPSLKVRFHPVHGYSLEVTKSNLDRVPGEYERKQTLANSERYTTPELREAEQKVLGAKDRAAQLERELFEAVRREILTHGAEIRSAAEAVAELDALASLAEVARRDGWVRPDVDDSLRLEIRSGRHPVVEPILAARDEEFIPNDAELDPDGAQLVVITGPNMSGKSTYLRQVALCVLLAQMGSFVPAESAHVGVVDRVFTRVGASDRLARGESTFMVEMRETT</sequence>
<evidence type="ECO:0000259" key="4">
    <source>
        <dbReference type="SMART" id="SM00534"/>
    </source>
</evidence>
<comment type="caution">
    <text evidence="5">The sequence shown here is derived from an EMBL/GenBank/DDBJ whole genome shotgun (WGS) entry which is preliminary data.</text>
</comment>
<dbReference type="SMART" id="SM00534">
    <property type="entry name" value="MUTSac"/>
    <property type="match status" value="1"/>
</dbReference>
<evidence type="ECO:0000256" key="3">
    <source>
        <dbReference type="ARBA" id="ARBA00023125"/>
    </source>
</evidence>
<dbReference type="InterPro" id="IPR007861">
    <property type="entry name" value="DNA_mismatch_repair_MutS_clamp"/>
</dbReference>
<keyword evidence="1" id="KW-0547">Nucleotide-binding</keyword>
<dbReference type="SUPFAM" id="SSF48334">
    <property type="entry name" value="DNA repair protein MutS, domain III"/>
    <property type="match status" value="1"/>
</dbReference>
<dbReference type="PANTHER" id="PTHR11361">
    <property type="entry name" value="DNA MISMATCH REPAIR PROTEIN MUTS FAMILY MEMBER"/>
    <property type="match status" value="1"/>
</dbReference>
<dbReference type="EMBL" id="BARS01048872">
    <property type="protein sequence ID" value="GAG28446.1"/>
    <property type="molecule type" value="Genomic_DNA"/>
</dbReference>
<dbReference type="Pfam" id="PF00488">
    <property type="entry name" value="MutS_V"/>
    <property type="match status" value="1"/>
</dbReference>
<evidence type="ECO:0000256" key="1">
    <source>
        <dbReference type="ARBA" id="ARBA00022741"/>
    </source>
</evidence>
<protein>
    <recommendedName>
        <fullName evidence="4">DNA mismatch repair proteins mutS family domain-containing protein</fullName>
    </recommendedName>
</protein>
<evidence type="ECO:0000313" key="5">
    <source>
        <dbReference type="EMBL" id="GAG28446.1"/>
    </source>
</evidence>
<dbReference type="Gene3D" id="1.10.1420.10">
    <property type="match status" value="2"/>
</dbReference>
<proteinExistence type="predicted"/>
<feature type="domain" description="DNA mismatch repair proteins mutS family" evidence="4">
    <location>
        <begin position="171"/>
        <end position="242"/>
    </location>
</feature>
<dbReference type="AlphaFoldDB" id="X0XUF8"/>
<dbReference type="Pfam" id="PF05190">
    <property type="entry name" value="MutS_IV"/>
    <property type="match status" value="1"/>
</dbReference>
<dbReference type="GO" id="GO:0030983">
    <property type="term" value="F:mismatched DNA binding"/>
    <property type="evidence" value="ECO:0007669"/>
    <property type="project" value="InterPro"/>
</dbReference>
<dbReference type="InterPro" id="IPR027417">
    <property type="entry name" value="P-loop_NTPase"/>
</dbReference>
<dbReference type="InterPro" id="IPR036187">
    <property type="entry name" value="DNA_mismatch_repair_MutS_sf"/>
</dbReference>
<dbReference type="PANTHER" id="PTHR11361:SF34">
    <property type="entry name" value="DNA MISMATCH REPAIR PROTEIN MSH1, MITOCHONDRIAL"/>
    <property type="match status" value="1"/>
</dbReference>
<name>X0XUF8_9ZZZZ</name>
<feature type="non-terminal residue" evidence="5">
    <location>
        <position position="1"/>
    </location>
</feature>
<keyword evidence="2" id="KW-0067">ATP-binding</keyword>
<accession>X0XUF8</accession>
<dbReference type="GO" id="GO:0140664">
    <property type="term" value="F:ATP-dependent DNA damage sensor activity"/>
    <property type="evidence" value="ECO:0007669"/>
    <property type="project" value="InterPro"/>
</dbReference>